<keyword evidence="3" id="KW-0804">Transcription</keyword>
<keyword evidence="7" id="KW-1185">Reference proteome</keyword>
<dbReference type="InterPro" id="IPR000792">
    <property type="entry name" value="Tscrpt_reg_LuxR_C"/>
</dbReference>
<protein>
    <recommendedName>
        <fullName evidence="5">HTH luxR-type domain-containing protein</fullName>
    </recommendedName>
</protein>
<keyword evidence="1" id="KW-0805">Transcription regulation</keyword>
<reference evidence="6 7" key="1">
    <citation type="journal article" date="2019" name="Int. J. Syst. Evol. Microbiol.">
        <title>The Global Catalogue of Microorganisms (GCM) 10K type strain sequencing project: providing services to taxonomists for standard genome sequencing and annotation.</title>
        <authorList>
            <consortium name="The Broad Institute Genomics Platform"/>
            <consortium name="The Broad Institute Genome Sequencing Center for Infectious Disease"/>
            <person name="Wu L."/>
            <person name="Ma J."/>
        </authorList>
    </citation>
    <scope>NUCLEOTIDE SEQUENCE [LARGE SCALE GENOMIC DNA]</scope>
    <source>
        <strain evidence="6 7">JCM 13004</strain>
    </source>
</reference>
<dbReference type="InterPro" id="IPR016032">
    <property type="entry name" value="Sig_transdc_resp-reg_C-effctor"/>
</dbReference>
<dbReference type="PROSITE" id="PS50043">
    <property type="entry name" value="HTH_LUXR_2"/>
    <property type="match status" value="1"/>
</dbReference>
<dbReference type="Gene3D" id="1.10.10.10">
    <property type="entry name" value="Winged helix-like DNA-binding domain superfamily/Winged helix DNA-binding domain"/>
    <property type="match status" value="1"/>
</dbReference>
<evidence type="ECO:0000313" key="7">
    <source>
        <dbReference type="Proteomes" id="UP001500037"/>
    </source>
</evidence>
<organism evidence="6 7">
    <name type="scientific">Kitasatospora nipponensis</name>
    <dbReference type="NCBI Taxonomy" id="258049"/>
    <lineage>
        <taxon>Bacteria</taxon>
        <taxon>Bacillati</taxon>
        <taxon>Actinomycetota</taxon>
        <taxon>Actinomycetes</taxon>
        <taxon>Kitasatosporales</taxon>
        <taxon>Streptomycetaceae</taxon>
        <taxon>Kitasatospora</taxon>
    </lineage>
</organism>
<dbReference type="InterPro" id="IPR039420">
    <property type="entry name" value="WalR-like"/>
</dbReference>
<gene>
    <name evidence="6" type="ORF">GCM10009665_42100</name>
</gene>
<dbReference type="SUPFAM" id="SSF46894">
    <property type="entry name" value="C-terminal effector domain of the bipartite response regulators"/>
    <property type="match status" value="1"/>
</dbReference>
<evidence type="ECO:0000256" key="2">
    <source>
        <dbReference type="ARBA" id="ARBA00023125"/>
    </source>
</evidence>
<evidence type="ECO:0000313" key="6">
    <source>
        <dbReference type="EMBL" id="GAA1246735.1"/>
    </source>
</evidence>
<name>A0ABN1WE08_9ACTN</name>
<proteinExistence type="predicted"/>
<dbReference type="CDD" id="cd06170">
    <property type="entry name" value="LuxR_C_like"/>
    <property type="match status" value="1"/>
</dbReference>
<keyword evidence="4" id="KW-0175">Coiled coil</keyword>
<dbReference type="Pfam" id="PF00196">
    <property type="entry name" value="GerE"/>
    <property type="match status" value="1"/>
</dbReference>
<accession>A0ABN1WE08</accession>
<comment type="caution">
    <text evidence="6">The sequence shown here is derived from an EMBL/GenBank/DDBJ whole genome shotgun (WGS) entry which is preliminary data.</text>
</comment>
<dbReference type="SMART" id="SM00421">
    <property type="entry name" value="HTH_LUXR"/>
    <property type="match status" value="1"/>
</dbReference>
<dbReference type="PANTHER" id="PTHR43214">
    <property type="entry name" value="TWO-COMPONENT RESPONSE REGULATOR"/>
    <property type="match status" value="1"/>
</dbReference>
<dbReference type="InterPro" id="IPR036388">
    <property type="entry name" value="WH-like_DNA-bd_sf"/>
</dbReference>
<evidence type="ECO:0000256" key="4">
    <source>
        <dbReference type="SAM" id="Coils"/>
    </source>
</evidence>
<evidence type="ECO:0000256" key="3">
    <source>
        <dbReference type="ARBA" id="ARBA00023163"/>
    </source>
</evidence>
<evidence type="ECO:0000259" key="5">
    <source>
        <dbReference type="PROSITE" id="PS50043"/>
    </source>
</evidence>
<evidence type="ECO:0000256" key="1">
    <source>
        <dbReference type="ARBA" id="ARBA00023015"/>
    </source>
</evidence>
<sequence>MPQMIDHGDSSVGTQCPLAKVTELLAGLAEQMERWQAELAQAQATVKSLTDQCASHRAEQQGPVLDAPVRESAAPAVLPREEAVQFVVDSLARGARRVSHVRSPDSPFLECLRARQEHWPDPRLSVQELISRPTRTHRTSPEHSRRSVRTTWIRLHEVLIIDDTAALIPSAGGADVTVVQEPAVVQQLAQFFKAAWTQAAHAQEPVVFPDGTVIELKHRIVQLLAEGAKDETVARRLGISLRTCRRHIAEILDQLGASSRFQAGVRAATLGTLPATEGS</sequence>
<dbReference type="Proteomes" id="UP001500037">
    <property type="component" value="Unassembled WGS sequence"/>
</dbReference>
<dbReference type="EMBL" id="BAAALF010000076">
    <property type="protein sequence ID" value="GAA1246735.1"/>
    <property type="molecule type" value="Genomic_DNA"/>
</dbReference>
<dbReference type="PANTHER" id="PTHR43214:SF24">
    <property type="entry name" value="TRANSCRIPTIONAL REGULATORY PROTEIN NARL-RELATED"/>
    <property type="match status" value="1"/>
</dbReference>
<feature type="domain" description="HTH luxR-type" evidence="5">
    <location>
        <begin position="209"/>
        <end position="271"/>
    </location>
</feature>
<feature type="coiled-coil region" evidence="4">
    <location>
        <begin position="18"/>
        <end position="59"/>
    </location>
</feature>
<keyword evidence="2" id="KW-0238">DNA-binding</keyword>